<dbReference type="Gene3D" id="2.30.40.10">
    <property type="entry name" value="Urease, subunit C, domain 1"/>
    <property type="match status" value="1"/>
</dbReference>
<dbReference type="InterPro" id="IPR011059">
    <property type="entry name" value="Metal-dep_hydrolase_composite"/>
</dbReference>
<dbReference type="AlphaFoldDB" id="A0A381R638"/>
<dbReference type="InterPro" id="IPR032466">
    <property type="entry name" value="Metal_Hydrolase"/>
</dbReference>
<organism evidence="2">
    <name type="scientific">marine metagenome</name>
    <dbReference type="NCBI Taxonomy" id="408172"/>
    <lineage>
        <taxon>unclassified sequences</taxon>
        <taxon>metagenomes</taxon>
        <taxon>ecological metagenomes</taxon>
    </lineage>
</organism>
<dbReference type="InterPro" id="IPR050287">
    <property type="entry name" value="MTA/SAH_deaminase"/>
</dbReference>
<name>A0A381R638_9ZZZZ</name>
<feature type="non-terminal residue" evidence="2">
    <location>
        <position position="1"/>
    </location>
</feature>
<dbReference type="SUPFAM" id="SSF51338">
    <property type="entry name" value="Composite domain of metallo-dependent hydrolases"/>
    <property type="match status" value="1"/>
</dbReference>
<feature type="domain" description="Amidohydrolase-related" evidence="1">
    <location>
        <begin position="60"/>
        <end position="437"/>
    </location>
</feature>
<protein>
    <recommendedName>
        <fullName evidence="1">Amidohydrolase-related domain-containing protein</fullName>
    </recommendedName>
</protein>
<dbReference type="Pfam" id="PF01979">
    <property type="entry name" value="Amidohydro_1"/>
    <property type="match status" value="1"/>
</dbReference>
<sequence length="464" mass="51179">MVMKKKCDTLLKGIVISMDQERHVFLDGYVAVNKGIIESVGSISECKYESDNQLGGDGFIVLPGLVNVHSHLIQGCMRGMADGTTYEERLFGFYYPMTGACDEERSYIASMPPVMDLLLRGVTTTADDHFTHLHKRSIDGVLKAIDDSGIRCRMARLTINDKEAVPNGFREDLDEGLAETERVKSEWENDKISVTASTIGITYCEPDQLIELWKWTVDNDRQFDIHAPAVLDHKYLASRRGWEGGSFEWLDHVGILGPNVISAHSQNLRPGEEKLIADCGAAVALVPDMEQVLGLVNFDAKKFLESNVTCGLGLDGPVVAYGHDLWTAMRSFLTAQRMGDQHRTMMSDTQTKWTGDEVLYGSAEQALELATIDGAKALMMDEKIGSLESGKFADILLIDRTSESHLTPMGAMIANLVYGNGPNQGAITAVMVQGEVVVENGKHKTIDHGEVVRESDHLQEQLLD</sequence>
<evidence type="ECO:0000259" key="1">
    <source>
        <dbReference type="Pfam" id="PF01979"/>
    </source>
</evidence>
<dbReference type="InterPro" id="IPR006680">
    <property type="entry name" value="Amidohydro-rel"/>
</dbReference>
<dbReference type="PANTHER" id="PTHR43794">
    <property type="entry name" value="AMINOHYDROLASE SSNA-RELATED"/>
    <property type="match status" value="1"/>
</dbReference>
<dbReference type="Gene3D" id="3.20.20.140">
    <property type="entry name" value="Metal-dependent hydrolases"/>
    <property type="match status" value="1"/>
</dbReference>
<feature type="non-terminal residue" evidence="2">
    <location>
        <position position="464"/>
    </location>
</feature>
<gene>
    <name evidence="2" type="ORF">METZ01_LOCUS39192</name>
</gene>
<dbReference type="GO" id="GO:0016810">
    <property type="term" value="F:hydrolase activity, acting on carbon-nitrogen (but not peptide) bonds"/>
    <property type="evidence" value="ECO:0007669"/>
    <property type="project" value="InterPro"/>
</dbReference>
<dbReference type="PANTHER" id="PTHR43794:SF5">
    <property type="entry name" value="CHLOROHYDROLASE FAMILY PROTEIN"/>
    <property type="match status" value="1"/>
</dbReference>
<dbReference type="SUPFAM" id="SSF51556">
    <property type="entry name" value="Metallo-dependent hydrolases"/>
    <property type="match status" value="1"/>
</dbReference>
<evidence type="ECO:0000313" key="2">
    <source>
        <dbReference type="EMBL" id="SUZ86338.1"/>
    </source>
</evidence>
<proteinExistence type="predicted"/>
<reference evidence="2" key="1">
    <citation type="submission" date="2018-05" db="EMBL/GenBank/DDBJ databases">
        <authorList>
            <person name="Lanie J.A."/>
            <person name="Ng W.-L."/>
            <person name="Kazmierczak K.M."/>
            <person name="Andrzejewski T.M."/>
            <person name="Davidsen T.M."/>
            <person name="Wayne K.J."/>
            <person name="Tettelin H."/>
            <person name="Glass J.I."/>
            <person name="Rusch D."/>
            <person name="Podicherti R."/>
            <person name="Tsui H.-C.T."/>
            <person name="Winkler M.E."/>
        </authorList>
    </citation>
    <scope>NUCLEOTIDE SEQUENCE</scope>
</reference>
<dbReference type="EMBL" id="UINC01001676">
    <property type="protein sequence ID" value="SUZ86338.1"/>
    <property type="molecule type" value="Genomic_DNA"/>
</dbReference>
<accession>A0A381R638</accession>